<proteinExistence type="evidence at transcript level"/>
<feature type="transmembrane region" description="Helical" evidence="8">
    <location>
        <begin position="188"/>
        <end position="205"/>
    </location>
</feature>
<dbReference type="GeneID" id="126337072"/>
<organism evidence="9">
    <name type="scientific">Schistocerca gregaria</name>
    <name type="common">Desert locust</name>
    <name type="synonym">Gryllus gregarius</name>
    <dbReference type="NCBI Taxonomy" id="7010"/>
    <lineage>
        <taxon>Eukaryota</taxon>
        <taxon>Metazoa</taxon>
        <taxon>Ecdysozoa</taxon>
        <taxon>Arthropoda</taxon>
        <taxon>Hexapoda</taxon>
        <taxon>Insecta</taxon>
        <taxon>Pterygota</taxon>
        <taxon>Neoptera</taxon>
        <taxon>Polyneoptera</taxon>
        <taxon>Orthoptera</taxon>
        <taxon>Caelifera</taxon>
        <taxon>Acrididea</taxon>
        <taxon>Acridomorpha</taxon>
        <taxon>Acridoidea</taxon>
        <taxon>Acrididae</taxon>
        <taxon>Cyrtacanthacridinae</taxon>
        <taxon>Schistocerca</taxon>
    </lineage>
</organism>
<dbReference type="EMBL" id="MW962666">
    <property type="protein sequence ID" value="QVD39432.1"/>
    <property type="molecule type" value="mRNA"/>
</dbReference>
<accession>A0A8E5JT62</accession>
<feature type="transmembrane region" description="Helical" evidence="8">
    <location>
        <begin position="217"/>
        <end position="239"/>
    </location>
</feature>
<keyword evidence="5 8" id="KW-0812">Transmembrane</keyword>
<reference evidence="9" key="1">
    <citation type="journal article" date="2021" name="J. Neurophysiol.">
        <title>Gene transcription changes in a locust model of noise-induced deafness.</title>
        <authorList>
            <person name="French A.S."/>
            <person name="Warren B."/>
        </authorList>
    </citation>
    <scope>NUCLEOTIDE SEQUENCE</scope>
</reference>
<feature type="transmembrane region" description="Helical" evidence="8">
    <location>
        <begin position="12"/>
        <end position="29"/>
    </location>
</feature>
<dbReference type="AlphaFoldDB" id="A0A8E5JT62"/>
<evidence type="ECO:0000256" key="7">
    <source>
        <dbReference type="ARBA" id="ARBA00023136"/>
    </source>
</evidence>
<dbReference type="KEGG" id="sgre:126337072"/>
<dbReference type="GO" id="GO:0035435">
    <property type="term" value="P:phosphate ion transmembrane transport"/>
    <property type="evidence" value="ECO:0007669"/>
    <property type="project" value="TreeGrafter"/>
</dbReference>
<dbReference type="RefSeq" id="XP_049857366.1">
    <property type="nucleotide sequence ID" value="XM_050001409.1"/>
</dbReference>
<feature type="transmembrane region" description="Helical" evidence="8">
    <location>
        <begin position="147"/>
        <end position="168"/>
    </location>
</feature>
<dbReference type="OrthoDB" id="260807at2759"/>
<comment type="similarity">
    <text evidence="2 8">Belongs to the inorganic phosphate transporter (PiT) (TC 2.A.20) family.</text>
</comment>
<dbReference type="RefSeq" id="XP_049857369.1">
    <property type="nucleotide sequence ID" value="XM_050001412.1"/>
</dbReference>
<dbReference type="PANTHER" id="PTHR11101">
    <property type="entry name" value="PHOSPHATE TRANSPORTER"/>
    <property type="match status" value="1"/>
</dbReference>
<name>A0A8E5JT62_SCHGR</name>
<feature type="transmembrane region" description="Helical" evidence="8">
    <location>
        <begin position="50"/>
        <end position="70"/>
    </location>
</feature>
<evidence type="ECO:0000256" key="1">
    <source>
        <dbReference type="ARBA" id="ARBA00004141"/>
    </source>
</evidence>
<keyword evidence="4 8" id="KW-0592">Phosphate transport</keyword>
<evidence type="ECO:0000256" key="5">
    <source>
        <dbReference type="ARBA" id="ARBA00022692"/>
    </source>
</evidence>
<comment type="function">
    <text evidence="8">Sodium-phosphate symporter.</text>
</comment>
<evidence type="ECO:0000256" key="8">
    <source>
        <dbReference type="RuleBase" id="RU363058"/>
    </source>
</evidence>
<sequence length="609" mass="65888">MIEAYSSDVLWILIVGFIVAFILAFGIGANDVANSFGTSVGSKVLTVRQACYLATIFETAGAILIGYKVSDTMRKGILDVNLYEGREREFMLGFLSSLAGSAVWLLVATFLKLPISGTHSIVGASVGFSLVAQGFAGLQWMTLVTIVASWFISPVLSGMMSTVLYLLIRKFILRAPQPIKPGLRALPLFYGVTVLINVFSIVHNGPKLLYFDYIPWWGALILSVSIGILVTLGVHFFLVPHLRNQILKQMRIDKGRGVSFTFGDSTESSRDPSPKPSRSISVEDVKRNLPIITETSEPEKMQLVQDENEMVQFTGNAANGTRNGQTTYCFPLPQPNDTNTKLNGYLLAETAIGATKDNMEIATLTPANGSTIAAIVPTQHQQLHPESVLPASGQVTPAFGLSPNSSAVPLIKEKTPEQMKLDPESVAPETQIIQSKDDPPEAAKLFAFLQILTASFGSFAHGGNDVSNAIGPLIALWLIFKEGSVAQESETPLFILFYGGLGISVGLWLWGRRVIQTIGEDLTKITASTGFSIEIGAAFTVLLASKIGLPISTTHCKVGSVVFVGWFSSDKSGVDWKLFRNIIYAWVFTVPVAAGLSAAFMWILQQVAL</sequence>
<dbReference type="RefSeq" id="XP_049857368.1">
    <property type="nucleotide sequence ID" value="XM_050001411.1"/>
</dbReference>
<evidence type="ECO:0000256" key="4">
    <source>
        <dbReference type="ARBA" id="ARBA00022592"/>
    </source>
</evidence>
<feature type="transmembrane region" description="Helical" evidence="8">
    <location>
        <begin position="90"/>
        <end position="109"/>
    </location>
</feature>
<evidence type="ECO:0000313" key="9">
    <source>
        <dbReference type="EMBL" id="QVD39432.1"/>
    </source>
</evidence>
<keyword evidence="3 8" id="KW-0813">Transport</keyword>
<comment type="subcellular location">
    <subcellularLocation>
        <location evidence="1 8">Membrane</location>
        <topology evidence="1 8">Multi-pass membrane protein</topology>
    </subcellularLocation>
</comment>
<dbReference type="InterPro" id="IPR001204">
    <property type="entry name" value="Phos_transporter"/>
</dbReference>
<evidence type="ECO:0000256" key="2">
    <source>
        <dbReference type="ARBA" id="ARBA00009916"/>
    </source>
</evidence>
<protein>
    <recommendedName>
        <fullName evidence="8">Phosphate transporter</fullName>
    </recommendedName>
</protein>
<dbReference type="RefSeq" id="XP_049857367.1">
    <property type="nucleotide sequence ID" value="XM_050001410.1"/>
</dbReference>
<keyword evidence="7 8" id="KW-0472">Membrane</keyword>
<feature type="transmembrane region" description="Helical" evidence="8">
    <location>
        <begin position="522"/>
        <end position="544"/>
    </location>
</feature>
<evidence type="ECO:0000256" key="3">
    <source>
        <dbReference type="ARBA" id="ARBA00022448"/>
    </source>
</evidence>
<keyword evidence="6 8" id="KW-1133">Transmembrane helix</keyword>
<dbReference type="GO" id="GO:0016020">
    <property type="term" value="C:membrane"/>
    <property type="evidence" value="ECO:0007669"/>
    <property type="project" value="UniProtKB-SubCell"/>
</dbReference>
<dbReference type="GO" id="GO:0005315">
    <property type="term" value="F:phosphate transmembrane transporter activity"/>
    <property type="evidence" value="ECO:0007669"/>
    <property type="project" value="InterPro"/>
</dbReference>
<feature type="transmembrane region" description="Helical" evidence="8">
    <location>
        <begin position="493"/>
        <end position="510"/>
    </location>
</feature>
<dbReference type="Pfam" id="PF01384">
    <property type="entry name" value="PHO4"/>
    <property type="match status" value="1"/>
</dbReference>
<feature type="transmembrane region" description="Helical" evidence="8">
    <location>
        <begin position="583"/>
        <end position="604"/>
    </location>
</feature>
<evidence type="ECO:0000256" key="6">
    <source>
        <dbReference type="ARBA" id="ARBA00022989"/>
    </source>
</evidence>
<dbReference type="CTD" id="39255"/>
<dbReference type="PANTHER" id="PTHR11101:SF80">
    <property type="entry name" value="PHOSPHATE TRANSPORTER"/>
    <property type="match status" value="1"/>
</dbReference>